<gene>
    <name evidence="2" type="ORF">CLV37_11517</name>
</gene>
<dbReference type="CDD" id="cd05155">
    <property type="entry name" value="APH_ChoK_like_1"/>
    <property type="match status" value="1"/>
</dbReference>
<dbReference type="RefSeq" id="WP_245885717.1">
    <property type="nucleotide sequence ID" value="NZ_PVZF01000015.1"/>
</dbReference>
<keyword evidence="2" id="KW-0808">Transferase</keyword>
<keyword evidence="3" id="KW-1185">Reference proteome</keyword>
<evidence type="ECO:0000313" key="2">
    <source>
        <dbReference type="EMBL" id="PRY10753.1"/>
    </source>
</evidence>
<reference evidence="2 3" key="1">
    <citation type="submission" date="2018-03" db="EMBL/GenBank/DDBJ databases">
        <title>Genomic Encyclopedia of Archaeal and Bacterial Type Strains, Phase II (KMG-II): from individual species to whole genera.</title>
        <authorList>
            <person name="Goeker M."/>
        </authorList>
    </citation>
    <scope>NUCLEOTIDE SEQUENCE [LARGE SCALE GENOMIC DNA]</scope>
    <source>
        <strain evidence="2 3">DSM 19711</strain>
    </source>
</reference>
<dbReference type="PANTHER" id="PTHR21310">
    <property type="entry name" value="AMINOGLYCOSIDE PHOSPHOTRANSFERASE-RELATED-RELATED"/>
    <property type="match status" value="1"/>
</dbReference>
<dbReference type="PANTHER" id="PTHR21310:SF42">
    <property type="entry name" value="BIFUNCTIONAL AAC_APH"/>
    <property type="match status" value="1"/>
</dbReference>
<accession>A0A2T0QXK9</accession>
<dbReference type="InterPro" id="IPR002575">
    <property type="entry name" value="Aminoglycoside_PTrfase"/>
</dbReference>
<feature type="domain" description="Aminoglycoside phosphotransferase" evidence="1">
    <location>
        <begin position="39"/>
        <end position="264"/>
    </location>
</feature>
<dbReference type="Gene3D" id="3.90.1200.10">
    <property type="match status" value="1"/>
</dbReference>
<dbReference type="Pfam" id="PF01636">
    <property type="entry name" value="APH"/>
    <property type="match status" value="1"/>
</dbReference>
<dbReference type="Proteomes" id="UP000238083">
    <property type="component" value="Unassembled WGS sequence"/>
</dbReference>
<dbReference type="GO" id="GO:0016301">
    <property type="term" value="F:kinase activity"/>
    <property type="evidence" value="ECO:0007669"/>
    <property type="project" value="UniProtKB-KW"/>
</dbReference>
<protein>
    <submittedName>
        <fullName evidence="2">Aminoglycoside phosphotransferase (APT) family kinase protein</fullName>
    </submittedName>
</protein>
<sequence>MSLPPRPERLDVRPDLVRRLVAEQFPQWAHLPVDPVDRPGWDNRTFRLGPAMTVRMPSAAGYAEAVAKEQRWLPVLAPQLPLPVPVPLGHGVPDRDYPFPWSVYGWLDGRTAFEEAPADPVRFAADVARFLVALGRVDPAGGPQPGQHNWFRGGPLTTYDAQTRQALRDLAGRVDVAAARSVWEEALAASWDGVDRWFHGDVAPGNLLLSGGELSAVIDFGTCGVGDPSCDLAIAWTTFTGAARETFRAELGVDDATWARGRGWALWKALITIDESEHVVEEILRTR</sequence>
<organism evidence="2 3">
    <name type="scientific">Kineococcus rhizosphaerae</name>
    <dbReference type="NCBI Taxonomy" id="559628"/>
    <lineage>
        <taxon>Bacteria</taxon>
        <taxon>Bacillati</taxon>
        <taxon>Actinomycetota</taxon>
        <taxon>Actinomycetes</taxon>
        <taxon>Kineosporiales</taxon>
        <taxon>Kineosporiaceae</taxon>
        <taxon>Kineococcus</taxon>
    </lineage>
</organism>
<keyword evidence="2" id="KW-0418">Kinase</keyword>
<proteinExistence type="predicted"/>
<dbReference type="AlphaFoldDB" id="A0A2T0QXK9"/>
<evidence type="ECO:0000313" key="3">
    <source>
        <dbReference type="Proteomes" id="UP000238083"/>
    </source>
</evidence>
<dbReference type="EMBL" id="PVZF01000015">
    <property type="protein sequence ID" value="PRY10753.1"/>
    <property type="molecule type" value="Genomic_DNA"/>
</dbReference>
<dbReference type="InterPro" id="IPR051678">
    <property type="entry name" value="AGP_Transferase"/>
</dbReference>
<dbReference type="Gene3D" id="3.30.200.20">
    <property type="entry name" value="Phosphorylase Kinase, domain 1"/>
    <property type="match status" value="1"/>
</dbReference>
<comment type="caution">
    <text evidence="2">The sequence shown here is derived from an EMBL/GenBank/DDBJ whole genome shotgun (WGS) entry which is preliminary data.</text>
</comment>
<evidence type="ECO:0000259" key="1">
    <source>
        <dbReference type="Pfam" id="PF01636"/>
    </source>
</evidence>
<dbReference type="InterPro" id="IPR011009">
    <property type="entry name" value="Kinase-like_dom_sf"/>
</dbReference>
<dbReference type="SUPFAM" id="SSF56112">
    <property type="entry name" value="Protein kinase-like (PK-like)"/>
    <property type="match status" value="1"/>
</dbReference>
<name>A0A2T0QXK9_9ACTN</name>